<accession>A0A8J2WNN1</accession>
<evidence type="ECO:0000313" key="8">
    <source>
        <dbReference type="Proteomes" id="UP000789390"/>
    </source>
</evidence>
<dbReference type="CDD" id="cd24046">
    <property type="entry name" value="ASKHA_NBD_NTPDase5-like"/>
    <property type="match status" value="1"/>
</dbReference>
<feature type="transmembrane region" description="Helical" evidence="6">
    <location>
        <begin position="32"/>
        <end position="56"/>
    </location>
</feature>
<dbReference type="PANTHER" id="PTHR11782">
    <property type="entry name" value="ADENOSINE/GUANOSINE DIPHOSPHATASE"/>
    <property type="match status" value="1"/>
</dbReference>
<comment type="caution">
    <text evidence="7">The sequence shown here is derived from an EMBL/GenBank/DDBJ whole genome shotgun (WGS) entry which is preliminary data.</text>
</comment>
<evidence type="ECO:0000256" key="5">
    <source>
        <dbReference type="PIRSR" id="PIRSR600407-2"/>
    </source>
</evidence>
<reference evidence="7" key="1">
    <citation type="submission" date="2021-11" db="EMBL/GenBank/DDBJ databases">
        <authorList>
            <person name="Schell T."/>
        </authorList>
    </citation>
    <scope>NUCLEOTIDE SEQUENCE</scope>
    <source>
        <strain evidence="7">M5</strain>
    </source>
</reference>
<evidence type="ECO:0000313" key="7">
    <source>
        <dbReference type="EMBL" id="CAH0105789.1"/>
    </source>
</evidence>
<dbReference type="FunFam" id="3.30.420.40:FF:000052">
    <property type="entry name" value="Ectonucleoside triphosphate diphosphohydrolase 5"/>
    <property type="match status" value="1"/>
</dbReference>
<sequence>MNMSVRNRNKFTPEKNSTTMLTKEKTTNISRAFLVIRMLFFTTVIALSVLIATVMVNNTTGWISPHHSTNFLDKLSLSLGLQEHVYTVVIDAGSTGSRVLAFTFHRSLSDRSVKLDQEFYSHIKPGLSAFADDPKKAAESIKQLLDKAKQVVPPPLWHQTPLVLKATAGLRLLPSEKANLILDEVRRVFEESGFMVSPNSVSIMDGIDEGLFSWFTINFLLDRLHHPEQTVAALDLGGGSTQITFVPKEKSTMEAAPQGFIHQVSTLHQKIDVYSFSYLGLGLMAARKQILSAGQAEGELELRSPCINPMVKKGWTYSGINYVVKGTHDVDVEQIPMSEWQKKGGVPKADFNECLKLSRSLLDTSVHKPAELNEREVLAISYYYDRASDHGMIDSSEGGALTIKDLFKMAEQICAVPNPDQAFACLDMTYISALLHHGFGLATDTKLQLRKKIDGYETSWALGAAFHVLHNGI</sequence>
<dbReference type="EMBL" id="CAKKLH010000201">
    <property type="protein sequence ID" value="CAH0105789.1"/>
    <property type="molecule type" value="Genomic_DNA"/>
</dbReference>
<dbReference type="Gene3D" id="3.30.420.40">
    <property type="match status" value="1"/>
</dbReference>
<feature type="binding site" evidence="5">
    <location>
        <begin position="238"/>
        <end position="242"/>
    </location>
    <ligand>
        <name>ATP</name>
        <dbReference type="ChEBI" id="CHEBI:30616"/>
    </ligand>
</feature>
<dbReference type="GO" id="GO:0005524">
    <property type="term" value="F:ATP binding"/>
    <property type="evidence" value="ECO:0007669"/>
    <property type="project" value="UniProtKB-KW"/>
</dbReference>
<keyword evidence="6" id="KW-0472">Membrane</keyword>
<evidence type="ECO:0000256" key="4">
    <source>
        <dbReference type="PIRSR" id="PIRSR600407-1"/>
    </source>
</evidence>
<dbReference type="PANTHER" id="PTHR11782:SF127">
    <property type="entry name" value="NTPASE, ISOFORM F"/>
    <property type="match status" value="1"/>
</dbReference>
<dbReference type="Gene3D" id="3.30.420.150">
    <property type="entry name" value="Exopolyphosphatase. Domain 2"/>
    <property type="match status" value="1"/>
</dbReference>
<protein>
    <recommendedName>
        <fullName evidence="3">nucleoside diphosphate phosphatase</fullName>
        <ecNumber evidence="3">3.6.1.6</ecNumber>
    </recommendedName>
</protein>
<evidence type="ECO:0000256" key="3">
    <source>
        <dbReference type="ARBA" id="ARBA00038863"/>
    </source>
</evidence>
<keyword evidence="8" id="KW-1185">Reference proteome</keyword>
<gene>
    <name evidence="7" type="ORF">DGAL_LOCUS8860</name>
</gene>
<dbReference type="GO" id="GO:0017110">
    <property type="term" value="F:nucleoside diphosphate phosphatase activity"/>
    <property type="evidence" value="ECO:0007669"/>
    <property type="project" value="UniProtKB-EC"/>
</dbReference>
<evidence type="ECO:0000256" key="2">
    <source>
        <dbReference type="ARBA" id="ARBA00022801"/>
    </source>
</evidence>
<dbReference type="OrthoDB" id="6372431at2759"/>
<organism evidence="7 8">
    <name type="scientific">Daphnia galeata</name>
    <dbReference type="NCBI Taxonomy" id="27404"/>
    <lineage>
        <taxon>Eukaryota</taxon>
        <taxon>Metazoa</taxon>
        <taxon>Ecdysozoa</taxon>
        <taxon>Arthropoda</taxon>
        <taxon>Crustacea</taxon>
        <taxon>Branchiopoda</taxon>
        <taxon>Diplostraca</taxon>
        <taxon>Cladocera</taxon>
        <taxon>Anomopoda</taxon>
        <taxon>Daphniidae</taxon>
        <taxon>Daphnia</taxon>
    </lineage>
</organism>
<comment type="similarity">
    <text evidence="1">Belongs to the GDA1/CD39 NTPase family.</text>
</comment>
<proteinExistence type="inferred from homology"/>
<keyword evidence="5" id="KW-0067">ATP-binding</keyword>
<dbReference type="Proteomes" id="UP000789390">
    <property type="component" value="Unassembled WGS sequence"/>
</dbReference>
<evidence type="ECO:0000256" key="1">
    <source>
        <dbReference type="ARBA" id="ARBA00009283"/>
    </source>
</evidence>
<dbReference type="Pfam" id="PF01150">
    <property type="entry name" value="GDA1_CD39"/>
    <property type="match status" value="1"/>
</dbReference>
<dbReference type="InterPro" id="IPR000407">
    <property type="entry name" value="GDA1_CD39_NTPase"/>
</dbReference>
<dbReference type="AlphaFoldDB" id="A0A8J2WNN1"/>
<feature type="active site" description="Proton acceptor" evidence="4">
    <location>
        <position position="209"/>
    </location>
</feature>
<keyword evidence="6" id="KW-0812">Transmembrane</keyword>
<evidence type="ECO:0000256" key="6">
    <source>
        <dbReference type="SAM" id="Phobius"/>
    </source>
</evidence>
<name>A0A8J2WNN1_9CRUS</name>
<dbReference type="EC" id="3.6.1.6" evidence="3"/>
<keyword evidence="6" id="KW-1133">Transmembrane helix</keyword>
<keyword evidence="5" id="KW-0547">Nucleotide-binding</keyword>
<keyword evidence="2" id="KW-0378">Hydrolase</keyword>